<evidence type="ECO:0000313" key="5">
    <source>
        <dbReference type="Proteomes" id="UP000269199"/>
    </source>
</evidence>
<dbReference type="PRINTS" id="PR00313">
    <property type="entry name" value="CABNDNGRPT"/>
</dbReference>
<dbReference type="Pfam" id="PF06594">
    <property type="entry name" value="HCBP_related"/>
    <property type="match status" value="1"/>
</dbReference>
<gene>
    <name evidence="4" type="ORF">RC54_14330</name>
</gene>
<keyword evidence="1" id="KW-0106">Calcium</keyword>
<dbReference type="AlphaFoldDB" id="A0AAD0UAN0"/>
<dbReference type="EMBL" id="CP024996">
    <property type="protein sequence ID" value="AYR24927.1"/>
    <property type="molecule type" value="Genomic_DNA"/>
</dbReference>
<evidence type="ECO:0000259" key="3">
    <source>
        <dbReference type="Pfam" id="PF06594"/>
    </source>
</evidence>
<dbReference type="Pfam" id="PF00353">
    <property type="entry name" value="HemolysinCabind"/>
    <property type="match status" value="2"/>
</dbReference>
<evidence type="ECO:0000256" key="1">
    <source>
        <dbReference type="ARBA" id="ARBA00022837"/>
    </source>
</evidence>
<dbReference type="GO" id="GO:0005509">
    <property type="term" value="F:calcium ion binding"/>
    <property type="evidence" value="ECO:0007669"/>
    <property type="project" value="InterPro"/>
</dbReference>
<reference evidence="4 5" key="1">
    <citation type="submission" date="2017-11" db="EMBL/GenBank/DDBJ databases">
        <title>Complete genome sequence of Herbaspirillum rubrisubalbicans DSM 11543.</title>
        <authorList>
            <person name="Chen M."/>
            <person name="An Q."/>
        </authorList>
    </citation>
    <scope>NUCLEOTIDE SEQUENCE [LARGE SCALE GENOMIC DNA]</scope>
    <source>
        <strain evidence="4 5">DSM 11543</strain>
    </source>
</reference>
<feature type="domain" description="Haemolysin-type calcium binding-related" evidence="3">
    <location>
        <begin position="445"/>
        <end position="485"/>
    </location>
</feature>
<evidence type="ECO:0000256" key="2">
    <source>
        <dbReference type="SAM" id="MobiDB-lite"/>
    </source>
</evidence>
<sequence>MPPASTSTANQTPAPAPADTAPPIDLIAQANAARYQDNFYAPAPFGDEAPKSKKDKPAVAAKFLSLDEDTDDLSLESSLSGIGNGLDNRLTGNEQNNILDGMGGADTMIGGKGDDSYYVDNAGDKIVEQAGEGVDTLYATASTTLVANVENLVLLDASKPQSAVVNGVNVLVYGMPRSYQLDYDQGGEVDGYWGTCGETSVANVTLMGGHAASEKEVVQRAIKENLCDTAAESADMRGATSEDDRQALLQDFGFASTIDEQVDLKAVAQSIKDGKGVIISVSASKLWDLHEDNEQHSDHAITVTGVACSAASGKIVGFYIADSGRGLSSDMCRFVTLQRLREATNVYGADTVTTDDPIKLANQNLDATGNALDNILVGNRGNNVLTGGKGNDLLIGGAGNDSYAFAKGDGQDVLYDHDATKGNLDTLTFSDAKQSNLWFRKAGRDLRIDVMGATDQVLVKDWYVGGDSGSDHHVERIKTADGKTLYDSDVDKLVQAMASFAPPAATQTSWPTTQGGNGKVLLTISH</sequence>
<dbReference type="InterPro" id="IPR001343">
    <property type="entry name" value="Hemolysn_Ca-bd"/>
</dbReference>
<feature type="region of interest" description="Disordered" evidence="2">
    <location>
        <begin position="1"/>
        <end position="23"/>
    </location>
</feature>
<evidence type="ECO:0000313" key="4">
    <source>
        <dbReference type="EMBL" id="AYR24927.1"/>
    </source>
</evidence>
<dbReference type="Proteomes" id="UP000269199">
    <property type="component" value="Chromosome"/>
</dbReference>
<proteinExistence type="predicted"/>
<dbReference type="InterPro" id="IPR011049">
    <property type="entry name" value="Serralysin-like_metalloprot_C"/>
</dbReference>
<dbReference type="InterPro" id="IPR010566">
    <property type="entry name" value="Haemolys_ca-bd"/>
</dbReference>
<dbReference type="Gene3D" id="2.150.10.10">
    <property type="entry name" value="Serralysin-like metalloprotease, C-terminal"/>
    <property type="match status" value="2"/>
</dbReference>
<organism evidence="4 5">
    <name type="scientific">Herbaspirillum rubrisubalbicans</name>
    <dbReference type="NCBI Taxonomy" id="80842"/>
    <lineage>
        <taxon>Bacteria</taxon>
        <taxon>Pseudomonadati</taxon>
        <taxon>Pseudomonadota</taxon>
        <taxon>Betaproteobacteria</taxon>
        <taxon>Burkholderiales</taxon>
        <taxon>Oxalobacteraceae</taxon>
        <taxon>Herbaspirillum</taxon>
    </lineage>
</organism>
<protein>
    <submittedName>
        <fullName evidence="4">Calcium-binding protein</fullName>
    </submittedName>
</protein>
<name>A0AAD0UAN0_9BURK</name>
<accession>A0AAD0UAN0</accession>
<dbReference type="SUPFAM" id="SSF51120">
    <property type="entry name" value="beta-Roll"/>
    <property type="match status" value="2"/>
</dbReference>